<dbReference type="EMBL" id="JARK01001678">
    <property type="protein sequence ID" value="EYB83106.1"/>
    <property type="molecule type" value="Genomic_DNA"/>
</dbReference>
<organism evidence="1 2">
    <name type="scientific">Ancylostoma ceylanicum</name>
    <dbReference type="NCBI Taxonomy" id="53326"/>
    <lineage>
        <taxon>Eukaryota</taxon>
        <taxon>Metazoa</taxon>
        <taxon>Ecdysozoa</taxon>
        <taxon>Nematoda</taxon>
        <taxon>Chromadorea</taxon>
        <taxon>Rhabditida</taxon>
        <taxon>Rhabditina</taxon>
        <taxon>Rhabditomorpha</taxon>
        <taxon>Strongyloidea</taxon>
        <taxon>Ancylostomatidae</taxon>
        <taxon>Ancylostomatinae</taxon>
        <taxon>Ancylostoma</taxon>
    </lineage>
</organism>
<comment type="caution">
    <text evidence="1">The sequence shown here is derived from an EMBL/GenBank/DDBJ whole genome shotgun (WGS) entry which is preliminary data.</text>
</comment>
<protein>
    <submittedName>
        <fullName evidence="1">Uncharacterized protein</fullName>
    </submittedName>
</protein>
<dbReference type="Proteomes" id="UP000024635">
    <property type="component" value="Unassembled WGS sequence"/>
</dbReference>
<evidence type="ECO:0000313" key="2">
    <source>
        <dbReference type="Proteomes" id="UP000024635"/>
    </source>
</evidence>
<evidence type="ECO:0000313" key="1">
    <source>
        <dbReference type="EMBL" id="EYB83106.1"/>
    </source>
</evidence>
<accession>A0A016RXV5</accession>
<sequence length="70" mass="7799">MHRHNSQVCFCAGERSLFVLVSHLCCAESVLHYPHISSKSRVSTGAASKRLPMSHVEEDAQYSKVTNVLK</sequence>
<gene>
    <name evidence="1" type="primary">Acey_s0342.g3021</name>
    <name evidence="1" type="ORF">Y032_0342g3021</name>
</gene>
<dbReference type="AlphaFoldDB" id="A0A016RXV5"/>
<reference evidence="2" key="1">
    <citation type="journal article" date="2015" name="Nat. Genet.">
        <title>The genome and transcriptome of the zoonotic hookworm Ancylostoma ceylanicum identify infection-specific gene families.</title>
        <authorList>
            <person name="Schwarz E.M."/>
            <person name="Hu Y."/>
            <person name="Antoshechkin I."/>
            <person name="Miller M.M."/>
            <person name="Sternberg P.W."/>
            <person name="Aroian R.V."/>
        </authorList>
    </citation>
    <scope>NUCLEOTIDE SEQUENCE</scope>
    <source>
        <strain evidence="2">HY135</strain>
    </source>
</reference>
<proteinExistence type="predicted"/>
<keyword evidence="2" id="KW-1185">Reference proteome</keyword>
<name>A0A016RXV5_9BILA</name>